<dbReference type="PANTHER" id="PTHR11360">
    <property type="entry name" value="MONOCARBOXYLATE TRANSPORTER"/>
    <property type="match status" value="1"/>
</dbReference>
<organism evidence="2 3">
    <name type="scientific">Patiria miniata</name>
    <name type="common">Bat star</name>
    <name type="synonym">Asterina miniata</name>
    <dbReference type="NCBI Taxonomy" id="46514"/>
    <lineage>
        <taxon>Eukaryota</taxon>
        <taxon>Metazoa</taxon>
        <taxon>Echinodermata</taxon>
        <taxon>Eleutherozoa</taxon>
        <taxon>Asterozoa</taxon>
        <taxon>Asteroidea</taxon>
        <taxon>Valvatacea</taxon>
        <taxon>Valvatida</taxon>
        <taxon>Asterinidae</taxon>
        <taxon>Patiria</taxon>
    </lineage>
</organism>
<name>A0A914A2C7_PATMI</name>
<accession>A0A914A2C7</accession>
<evidence type="ECO:0000313" key="2">
    <source>
        <dbReference type="EnsemblMetazoa" id="XP_038057800.1"/>
    </source>
</evidence>
<dbReference type="GO" id="GO:0008028">
    <property type="term" value="F:monocarboxylic acid transmembrane transporter activity"/>
    <property type="evidence" value="ECO:0007669"/>
    <property type="project" value="TreeGrafter"/>
</dbReference>
<dbReference type="PANTHER" id="PTHR11360:SF172">
    <property type="entry name" value="MAJOR FACILITATOR SUPERFAMILY (MFS) PROFILE DOMAIN-CONTAINING PROTEIN"/>
    <property type="match status" value="1"/>
</dbReference>
<dbReference type="InterPro" id="IPR036259">
    <property type="entry name" value="MFS_trans_sf"/>
</dbReference>
<evidence type="ECO:0000313" key="3">
    <source>
        <dbReference type="Proteomes" id="UP000887568"/>
    </source>
</evidence>
<dbReference type="Gene3D" id="1.20.1250.20">
    <property type="entry name" value="MFS general substrate transporter like domains"/>
    <property type="match status" value="1"/>
</dbReference>
<keyword evidence="3" id="KW-1185">Reference proteome</keyword>
<feature type="transmembrane region" description="Helical" evidence="1">
    <location>
        <begin position="209"/>
        <end position="227"/>
    </location>
</feature>
<dbReference type="InterPro" id="IPR050327">
    <property type="entry name" value="Proton-linked_MCT"/>
</dbReference>
<feature type="transmembrane region" description="Helical" evidence="1">
    <location>
        <begin position="305"/>
        <end position="327"/>
    </location>
</feature>
<keyword evidence="1" id="KW-0812">Transmembrane</keyword>
<feature type="transmembrane region" description="Helical" evidence="1">
    <location>
        <begin position="49"/>
        <end position="69"/>
    </location>
</feature>
<dbReference type="SUPFAM" id="SSF103473">
    <property type="entry name" value="MFS general substrate transporter"/>
    <property type="match status" value="1"/>
</dbReference>
<dbReference type="Pfam" id="PF07690">
    <property type="entry name" value="MFS_1"/>
    <property type="match status" value="1"/>
</dbReference>
<dbReference type="GeneID" id="119729268"/>
<dbReference type="OrthoDB" id="6111965at2759"/>
<keyword evidence="1" id="KW-0472">Membrane</keyword>
<reference evidence="2" key="1">
    <citation type="submission" date="2022-11" db="UniProtKB">
        <authorList>
            <consortium name="EnsemblMetazoa"/>
        </authorList>
    </citation>
    <scope>IDENTIFICATION</scope>
</reference>
<feature type="transmembrane region" description="Helical" evidence="1">
    <location>
        <begin position="144"/>
        <end position="167"/>
    </location>
</feature>
<feature type="transmembrane region" description="Helical" evidence="1">
    <location>
        <begin position="367"/>
        <end position="390"/>
    </location>
</feature>
<feature type="transmembrane region" description="Helical" evidence="1">
    <location>
        <begin position="276"/>
        <end position="299"/>
    </location>
</feature>
<feature type="transmembrane region" description="Helical" evidence="1">
    <location>
        <begin position="89"/>
        <end position="113"/>
    </location>
</feature>
<dbReference type="AlphaFoldDB" id="A0A914A2C7"/>
<dbReference type="RefSeq" id="XP_038057800.1">
    <property type="nucleotide sequence ID" value="XM_038201872.1"/>
</dbReference>
<proteinExistence type="predicted"/>
<dbReference type="InterPro" id="IPR011701">
    <property type="entry name" value="MFS"/>
</dbReference>
<protein>
    <submittedName>
        <fullName evidence="2">Uncharacterized protein</fullName>
    </submittedName>
</protein>
<evidence type="ECO:0000256" key="1">
    <source>
        <dbReference type="SAM" id="Phobius"/>
    </source>
</evidence>
<dbReference type="EnsemblMetazoa" id="XM_038201872.1">
    <property type="protein sequence ID" value="XP_038057800.1"/>
    <property type="gene ID" value="LOC119729268"/>
</dbReference>
<dbReference type="Proteomes" id="UP000887568">
    <property type="component" value="Unplaced"/>
</dbReference>
<feature type="transmembrane region" description="Helical" evidence="1">
    <location>
        <begin position="179"/>
        <end position="197"/>
    </location>
</feature>
<feature type="transmembrane region" description="Helical" evidence="1">
    <location>
        <begin position="339"/>
        <end position="361"/>
    </location>
</feature>
<feature type="transmembrane region" description="Helical" evidence="1">
    <location>
        <begin position="120"/>
        <end position="138"/>
    </location>
</feature>
<sequence length="435" mass="47877">MTEKFYNRLPVVEDRGANNNTADGGQTIATNAEQRKRWREVCSKIRRPGWKWVVLLGAFLLRAVFSGFIANYTTLSVKLREFYGTNEEILGWIGSLIFCSRSMCSPLTAAFAVKIGYRSAIFLGVLCSATSLMVSSFVPGIHWYFLTLSVLLGAGISLACFSSYDYLMSYFHKTFVRAAGFMAIASSAGLMICAPAMEALLESIGLHNTLRVFAGIFLLSALSAFTIRPSPAEKRRMSVIQVPLATRNPDSPTPAEPIVPIKPPVHAKKTFRESMAVFSSLLRSADMWILGVMGLTLCLASSFTYLYMVVLGLCRAIYNLMVFPSVIECMGKQRKLECCSISSMMCGIGYLPGGVIGGALFDATGSYLYSLLVCVALYLTSSLLLVWCAYRFRRARRTQGEMIDQSAESKGKGDKGSEVEQNQEVYVVETIMTTV</sequence>
<keyword evidence="1" id="KW-1133">Transmembrane helix</keyword>